<keyword evidence="1" id="KW-1133">Transmembrane helix</keyword>
<name>A0A0E9PJC0_ANGAN</name>
<reference evidence="2" key="1">
    <citation type="submission" date="2014-11" db="EMBL/GenBank/DDBJ databases">
        <authorList>
            <person name="Amaro Gonzalez C."/>
        </authorList>
    </citation>
    <scope>NUCLEOTIDE SEQUENCE</scope>
</reference>
<evidence type="ECO:0000313" key="2">
    <source>
        <dbReference type="EMBL" id="JAH04716.1"/>
    </source>
</evidence>
<evidence type="ECO:0000256" key="1">
    <source>
        <dbReference type="SAM" id="Phobius"/>
    </source>
</evidence>
<reference evidence="2" key="2">
    <citation type="journal article" date="2015" name="Fish Shellfish Immunol.">
        <title>Early steps in the European eel (Anguilla anguilla)-Vibrio vulnificus interaction in the gills: Role of the RtxA13 toxin.</title>
        <authorList>
            <person name="Callol A."/>
            <person name="Pajuelo D."/>
            <person name="Ebbesson L."/>
            <person name="Teles M."/>
            <person name="MacKenzie S."/>
            <person name="Amaro C."/>
        </authorList>
    </citation>
    <scope>NUCLEOTIDE SEQUENCE</scope>
</reference>
<accession>A0A0E9PJC0</accession>
<feature type="transmembrane region" description="Helical" evidence="1">
    <location>
        <begin position="15"/>
        <end position="34"/>
    </location>
</feature>
<sequence length="52" mass="5913">MKGNSHFILQLLRRTFPTAALVQLFVVALVLFAYRVKFTLVSCFGEERLPNG</sequence>
<keyword evidence="1" id="KW-0812">Transmembrane</keyword>
<keyword evidence="1" id="KW-0472">Membrane</keyword>
<proteinExistence type="predicted"/>
<protein>
    <submittedName>
        <fullName evidence="2">Uncharacterized protein</fullName>
    </submittedName>
</protein>
<dbReference type="AlphaFoldDB" id="A0A0E9PJC0"/>
<organism evidence="2">
    <name type="scientific">Anguilla anguilla</name>
    <name type="common">European freshwater eel</name>
    <name type="synonym">Muraena anguilla</name>
    <dbReference type="NCBI Taxonomy" id="7936"/>
    <lineage>
        <taxon>Eukaryota</taxon>
        <taxon>Metazoa</taxon>
        <taxon>Chordata</taxon>
        <taxon>Craniata</taxon>
        <taxon>Vertebrata</taxon>
        <taxon>Euteleostomi</taxon>
        <taxon>Actinopterygii</taxon>
        <taxon>Neopterygii</taxon>
        <taxon>Teleostei</taxon>
        <taxon>Anguilliformes</taxon>
        <taxon>Anguillidae</taxon>
        <taxon>Anguilla</taxon>
    </lineage>
</organism>
<dbReference type="EMBL" id="GBXM01103861">
    <property type="protein sequence ID" value="JAH04716.1"/>
    <property type="molecule type" value="Transcribed_RNA"/>
</dbReference>